<name>Q5NZL2_AROAE</name>
<dbReference type="KEGG" id="eba:ebA5934"/>
<dbReference type="STRING" id="76114.ebA5934"/>
<sequence>MGNWWGEDGGERCLVGSPIGAGGCGGAAPTGSGSSCCSRKNFLRACGRSV</sequence>
<gene>
    <name evidence="1" type="ORF">ebA5934</name>
</gene>
<evidence type="ECO:0000313" key="2">
    <source>
        <dbReference type="Proteomes" id="UP000006552"/>
    </source>
</evidence>
<evidence type="ECO:0000313" key="1">
    <source>
        <dbReference type="EMBL" id="CAI09502.1"/>
    </source>
</evidence>
<protein>
    <submittedName>
        <fullName evidence="1">Uncharacterized protein</fullName>
    </submittedName>
</protein>
<accession>Q5NZL2</accession>
<dbReference type="Proteomes" id="UP000006552">
    <property type="component" value="Chromosome"/>
</dbReference>
<proteinExistence type="predicted"/>
<organism evidence="1 2">
    <name type="scientific">Aromatoleum aromaticum (strain DSM 19018 / LMG 30748 / EbN1)</name>
    <name type="common">Azoarcus sp. (strain EbN1)</name>
    <dbReference type="NCBI Taxonomy" id="76114"/>
    <lineage>
        <taxon>Bacteria</taxon>
        <taxon>Pseudomonadati</taxon>
        <taxon>Pseudomonadota</taxon>
        <taxon>Betaproteobacteria</taxon>
        <taxon>Rhodocyclales</taxon>
        <taxon>Rhodocyclaceae</taxon>
        <taxon>Aromatoleum</taxon>
    </lineage>
</organism>
<keyword evidence="2" id="KW-1185">Reference proteome</keyword>
<dbReference type="HOGENOM" id="CLU_3114012_0_0_4"/>
<reference evidence="1 2" key="1">
    <citation type="journal article" date="2005" name="Arch. Microbiol.">
        <title>The genome sequence of an anaerobic aromatic-degrading denitrifying bacterium, strain EbN1.</title>
        <authorList>
            <person name="Rabus R."/>
            <person name="Kube M."/>
            <person name="Heider J."/>
            <person name="Beck A."/>
            <person name="Heitmann K."/>
            <person name="Widdel F."/>
            <person name="Reinhardt R."/>
        </authorList>
    </citation>
    <scope>NUCLEOTIDE SEQUENCE [LARGE SCALE GENOMIC DNA]</scope>
    <source>
        <strain evidence="1 2">EbN1</strain>
    </source>
</reference>
<dbReference type="EMBL" id="CR555306">
    <property type="protein sequence ID" value="CAI09502.1"/>
    <property type="molecule type" value="Genomic_DNA"/>
</dbReference>
<dbReference type="AlphaFoldDB" id="Q5NZL2"/>